<dbReference type="PANTHER" id="PTHR45707">
    <property type="entry name" value="C2 CALCIUM/LIPID-BINDING PLANT PHOSPHORIBOSYLTRANSFERASE FAMILY PROTEIN"/>
    <property type="match status" value="1"/>
</dbReference>
<keyword evidence="3" id="KW-1185">Reference proteome</keyword>
<dbReference type="SUPFAM" id="SSF56112">
    <property type="entry name" value="Protein kinase-like (PK-like)"/>
    <property type="match status" value="1"/>
</dbReference>
<dbReference type="PANTHER" id="PTHR45707:SF81">
    <property type="entry name" value="PROTEIN KINASE DOMAIN-CONTAINING PROTEIN"/>
    <property type="match status" value="1"/>
</dbReference>
<evidence type="ECO:0000259" key="1">
    <source>
        <dbReference type="PROSITE" id="PS50011"/>
    </source>
</evidence>
<dbReference type="PROSITE" id="PS50011">
    <property type="entry name" value="PROTEIN_KINASE_DOM"/>
    <property type="match status" value="1"/>
</dbReference>
<dbReference type="FunFam" id="3.30.200.20:FF:000465">
    <property type="entry name" value="Cysteine-rich receptor-like protein kinase 6"/>
    <property type="match status" value="1"/>
</dbReference>
<feature type="domain" description="Protein kinase" evidence="1">
    <location>
        <begin position="28"/>
        <end position="312"/>
    </location>
</feature>
<dbReference type="InterPro" id="IPR011009">
    <property type="entry name" value="Kinase-like_dom_sf"/>
</dbReference>
<reference evidence="2" key="1">
    <citation type="submission" date="2020-05" db="EMBL/GenBank/DDBJ databases">
        <title>WGS assembly of Panicum virgatum.</title>
        <authorList>
            <person name="Lovell J.T."/>
            <person name="Jenkins J."/>
            <person name="Shu S."/>
            <person name="Juenger T.E."/>
            <person name="Schmutz J."/>
        </authorList>
    </citation>
    <scope>NUCLEOTIDE SEQUENCE</scope>
    <source>
        <strain evidence="2">AP13</strain>
    </source>
</reference>
<name>A0A8T0PEE4_PANVG</name>
<proteinExistence type="predicted"/>
<dbReference type="Pfam" id="PF00069">
    <property type="entry name" value="Pkinase"/>
    <property type="match status" value="1"/>
</dbReference>
<sequence>MLEKKLEDPLATPMCLPLIFLKCITRDFSKEQELGRGAIGVVYKGILQNGKTIAVKKLSRPLEEDQFQNEVTYLIGVKHENVVQLLGYCAETQSEVLVQENPPIWAEKRDRLICFEYLNNKSLDEYISAESCGLEWPKRFAIIKGICYGLDYLHEECNIVHLDLEPRNILMDDNMVPKIADFGMARLFGQQEFRAVTENCRGTFGYMTPEYLMDGLITTKSDMFSLGVIIMELLIGSRDYPQSSEAPFGDFIKNVVEKWRNRLAKTWTVDIPYSAYIQQINACTVIGLRCVDSDPMKRPAAWDIIEMLNATE</sequence>
<dbReference type="GO" id="GO:0005524">
    <property type="term" value="F:ATP binding"/>
    <property type="evidence" value="ECO:0007669"/>
    <property type="project" value="InterPro"/>
</dbReference>
<dbReference type="Gene3D" id="3.30.200.20">
    <property type="entry name" value="Phosphorylase Kinase, domain 1"/>
    <property type="match status" value="1"/>
</dbReference>
<dbReference type="Proteomes" id="UP000823388">
    <property type="component" value="Chromosome 8K"/>
</dbReference>
<evidence type="ECO:0000313" key="3">
    <source>
        <dbReference type="Proteomes" id="UP000823388"/>
    </source>
</evidence>
<gene>
    <name evidence="2" type="ORF">PVAP13_8KG064968</name>
</gene>
<dbReference type="GO" id="GO:0004672">
    <property type="term" value="F:protein kinase activity"/>
    <property type="evidence" value="ECO:0007669"/>
    <property type="project" value="InterPro"/>
</dbReference>
<dbReference type="PIRSF" id="PIRSF000654">
    <property type="entry name" value="Integrin-linked_kinase"/>
    <property type="match status" value="1"/>
</dbReference>
<dbReference type="AlphaFoldDB" id="A0A8T0PEE4"/>
<organism evidence="2 3">
    <name type="scientific">Panicum virgatum</name>
    <name type="common">Blackwell switchgrass</name>
    <dbReference type="NCBI Taxonomy" id="38727"/>
    <lineage>
        <taxon>Eukaryota</taxon>
        <taxon>Viridiplantae</taxon>
        <taxon>Streptophyta</taxon>
        <taxon>Embryophyta</taxon>
        <taxon>Tracheophyta</taxon>
        <taxon>Spermatophyta</taxon>
        <taxon>Magnoliopsida</taxon>
        <taxon>Liliopsida</taxon>
        <taxon>Poales</taxon>
        <taxon>Poaceae</taxon>
        <taxon>PACMAD clade</taxon>
        <taxon>Panicoideae</taxon>
        <taxon>Panicodae</taxon>
        <taxon>Paniceae</taxon>
        <taxon>Panicinae</taxon>
        <taxon>Panicum</taxon>
        <taxon>Panicum sect. Hiantes</taxon>
    </lineage>
</organism>
<evidence type="ECO:0000313" key="2">
    <source>
        <dbReference type="EMBL" id="KAG2560501.1"/>
    </source>
</evidence>
<comment type="caution">
    <text evidence="2">The sequence shown here is derived from an EMBL/GenBank/DDBJ whole genome shotgun (WGS) entry which is preliminary data.</text>
</comment>
<protein>
    <recommendedName>
        <fullName evidence="1">Protein kinase domain-containing protein</fullName>
    </recommendedName>
</protein>
<dbReference type="Gene3D" id="1.10.510.10">
    <property type="entry name" value="Transferase(Phosphotransferase) domain 1"/>
    <property type="match status" value="1"/>
</dbReference>
<dbReference type="EMBL" id="CM029051">
    <property type="protein sequence ID" value="KAG2560501.1"/>
    <property type="molecule type" value="Genomic_DNA"/>
</dbReference>
<dbReference type="InterPro" id="IPR000719">
    <property type="entry name" value="Prot_kinase_dom"/>
</dbReference>
<dbReference type="FunFam" id="1.10.510.10:FF:000870">
    <property type="entry name" value="OSJNBa0016N04.16-like protein"/>
    <property type="match status" value="1"/>
</dbReference>
<accession>A0A8T0PEE4</accession>